<protein>
    <submittedName>
        <fullName evidence="1">Uncharacterized protein</fullName>
    </submittedName>
</protein>
<sequence length="162" mass="17404">RSVRCFANNKPWITSDIKGLLNQKKKAFKDGDTQEIKQIQEGTQSPGLITPLNTAAPTLLLPQAITSKEGDTSPPPLTPPTTTITAAQVCGGLWRAEAEEAAAPAKLQVQMEYRRPTTEGLREGAGTPPSAHIQPELGTGQGRVPQLWKTSCIIPVPKKPHP</sequence>
<dbReference type="Proteomes" id="UP000831701">
    <property type="component" value="Chromosome 9"/>
</dbReference>
<gene>
    <name evidence="1" type="ORF">L3Q82_026747</name>
</gene>
<comment type="caution">
    <text evidence="1">The sequence shown here is derived from an EMBL/GenBank/DDBJ whole genome shotgun (WGS) entry which is preliminary data.</text>
</comment>
<evidence type="ECO:0000313" key="2">
    <source>
        <dbReference type="Proteomes" id="UP000831701"/>
    </source>
</evidence>
<organism evidence="1 2">
    <name type="scientific">Scortum barcoo</name>
    <name type="common">barcoo grunter</name>
    <dbReference type="NCBI Taxonomy" id="214431"/>
    <lineage>
        <taxon>Eukaryota</taxon>
        <taxon>Metazoa</taxon>
        <taxon>Chordata</taxon>
        <taxon>Craniata</taxon>
        <taxon>Vertebrata</taxon>
        <taxon>Euteleostomi</taxon>
        <taxon>Actinopterygii</taxon>
        <taxon>Neopterygii</taxon>
        <taxon>Teleostei</taxon>
        <taxon>Neoteleostei</taxon>
        <taxon>Acanthomorphata</taxon>
        <taxon>Eupercaria</taxon>
        <taxon>Centrarchiformes</taxon>
        <taxon>Terapontoidei</taxon>
        <taxon>Terapontidae</taxon>
        <taxon>Scortum</taxon>
    </lineage>
</organism>
<accession>A0ACB8WJZ2</accession>
<evidence type="ECO:0000313" key="1">
    <source>
        <dbReference type="EMBL" id="KAI3367914.1"/>
    </source>
</evidence>
<reference evidence="1" key="1">
    <citation type="submission" date="2022-04" db="EMBL/GenBank/DDBJ databases">
        <title>Jade perch genome.</title>
        <authorList>
            <person name="Chao B."/>
        </authorList>
    </citation>
    <scope>NUCLEOTIDE SEQUENCE</scope>
    <source>
        <strain evidence="1">CB-2022</strain>
    </source>
</reference>
<dbReference type="EMBL" id="CM041539">
    <property type="protein sequence ID" value="KAI3367914.1"/>
    <property type="molecule type" value="Genomic_DNA"/>
</dbReference>
<name>A0ACB8WJZ2_9TELE</name>
<feature type="non-terminal residue" evidence="1">
    <location>
        <position position="1"/>
    </location>
</feature>
<keyword evidence="2" id="KW-1185">Reference proteome</keyword>
<proteinExistence type="predicted"/>